<name>A0ABR8Q2A5_9CLOT</name>
<feature type="transmembrane region" description="Helical" evidence="1">
    <location>
        <begin position="30"/>
        <end position="51"/>
    </location>
</feature>
<protein>
    <submittedName>
        <fullName evidence="2">YitT family protein</fullName>
    </submittedName>
</protein>
<keyword evidence="1" id="KW-1133">Transmembrane helix</keyword>
<feature type="transmembrane region" description="Helical" evidence="1">
    <location>
        <begin position="150"/>
        <end position="168"/>
    </location>
</feature>
<feature type="transmembrane region" description="Helical" evidence="1">
    <location>
        <begin position="85"/>
        <end position="105"/>
    </location>
</feature>
<reference evidence="2 3" key="1">
    <citation type="submission" date="2020-08" db="EMBL/GenBank/DDBJ databases">
        <title>A Genomic Blueprint of the Chicken Gut Microbiome.</title>
        <authorList>
            <person name="Gilroy R."/>
            <person name="Ravi A."/>
            <person name="Getino M."/>
            <person name="Pursley I."/>
            <person name="Horton D.L."/>
            <person name="Alikhan N.-F."/>
            <person name="Baker D."/>
            <person name="Gharbi K."/>
            <person name="Hall N."/>
            <person name="Watson M."/>
            <person name="Adriaenssens E.M."/>
            <person name="Foster-Nyarko E."/>
            <person name="Jarju S."/>
            <person name="Secka A."/>
            <person name="Antonio M."/>
            <person name="Oren A."/>
            <person name="Chaudhuri R."/>
            <person name="La Ragione R.M."/>
            <person name="Hildebrand F."/>
            <person name="Pallen M.J."/>
        </authorList>
    </citation>
    <scope>NUCLEOTIDE SEQUENCE [LARGE SCALE GENOMIC DNA]</scope>
    <source>
        <strain evidence="2 3">Sa3CUN1</strain>
    </source>
</reference>
<dbReference type="InterPro" id="IPR038750">
    <property type="entry name" value="YczE/YyaS-like"/>
</dbReference>
<dbReference type="EMBL" id="JACSQZ010000011">
    <property type="protein sequence ID" value="MBD7914469.1"/>
    <property type="molecule type" value="Genomic_DNA"/>
</dbReference>
<gene>
    <name evidence="2" type="ORF">H9660_04860</name>
</gene>
<keyword evidence="1" id="KW-0812">Transmembrane</keyword>
<organism evidence="2 3">
    <name type="scientific">Clostridium gallinarum</name>
    <dbReference type="NCBI Taxonomy" id="2762246"/>
    <lineage>
        <taxon>Bacteria</taxon>
        <taxon>Bacillati</taxon>
        <taxon>Bacillota</taxon>
        <taxon>Clostridia</taxon>
        <taxon>Eubacteriales</taxon>
        <taxon>Clostridiaceae</taxon>
        <taxon>Clostridium</taxon>
    </lineage>
</organism>
<proteinExistence type="predicted"/>
<comment type="caution">
    <text evidence="2">The sequence shown here is derived from an EMBL/GenBank/DDBJ whole genome shotgun (WGS) entry which is preliminary data.</text>
</comment>
<evidence type="ECO:0000313" key="2">
    <source>
        <dbReference type="EMBL" id="MBD7914469.1"/>
    </source>
</evidence>
<dbReference type="Proteomes" id="UP000640335">
    <property type="component" value="Unassembled WGS sequence"/>
</dbReference>
<evidence type="ECO:0000256" key="1">
    <source>
        <dbReference type="SAM" id="Phobius"/>
    </source>
</evidence>
<evidence type="ECO:0000313" key="3">
    <source>
        <dbReference type="Proteomes" id="UP000640335"/>
    </source>
</evidence>
<dbReference type="PANTHER" id="PTHR40078:SF1">
    <property type="entry name" value="INTEGRAL MEMBRANE PROTEIN"/>
    <property type="match status" value="1"/>
</dbReference>
<keyword evidence="3" id="KW-1185">Reference proteome</keyword>
<feature type="transmembrane region" description="Helical" evidence="1">
    <location>
        <begin position="125"/>
        <end position="144"/>
    </location>
</feature>
<accession>A0ABR8Q2A5</accession>
<dbReference type="Pfam" id="PF19700">
    <property type="entry name" value="DUF6198"/>
    <property type="match status" value="1"/>
</dbReference>
<sequence>MGIGIALALSTSLGADPLAWVWVGTSNTFHISILKSNLLIAMLMLMPPLIFDRSQLGIGTIIQPIIVGISNELCLNILPKNEYNMVILLLGLVILGIGVGIYTGANLGKNSYDSCIFLLNKKTKISIGLLRSVGDMIFCTIGLFLNRQLLVGPIIAIIIIGPVMNHTLKRLNMK</sequence>
<keyword evidence="1" id="KW-0472">Membrane</keyword>
<dbReference type="PANTHER" id="PTHR40078">
    <property type="entry name" value="INTEGRAL MEMBRANE PROTEIN-RELATED"/>
    <property type="match status" value="1"/>
</dbReference>